<dbReference type="EMBL" id="MU790502">
    <property type="protein sequence ID" value="KAJ4002400.1"/>
    <property type="molecule type" value="Genomic_DNA"/>
</dbReference>
<evidence type="ECO:0000256" key="9">
    <source>
        <dbReference type="ARBA" id="ARBA00023136"/>
    </source>
</evidence>
<keyword evidence="8 10" id="KW-1133">Transmembrane helix</keyword>
<dbReference type="Pfam" id="PF01694">
    <property type="entry name" value="Rhomboid"/>
    <property type="match status" value="1"/>
</dbReference>
<feature type="compositionally biased region" description="Polar residues" evidence="11">
    <location>
        <begin position="36"/>
        <end position="50"/>
    </location>
</feature>
<dbReference type="Gene3D" id="1.20.1540.10">
    <property type="entry name" value="Rhomboid-like"/>
    <property type="match status" value="1"/>
</dbReference>
<feature type="transmembrane region" description="Helical" evidence="10">
    <location>
        <begin position="348"/>
        <end position="367"/>
    </location>
</feature>
<keyword evidence="6 10" id="KW-0378">Hydrolase</keyword>
<evidence type="ECO:0000256" key="11">
    <source>
        <dbReference type="SAM" id="MobiDB-lite"/>
    </source>
</evidence>
<evidence type="ECO:0000313" key="13">
    <source>
        <dbReference type="EMBL" id="KAJ4002400.1"/>
    </source>
</evidence>
<evidence type="ECO:0000256" key="5">
    <source>
        <dbReference type="ARBA" id="ARBA00022692"/>
    </source>
</evidence>
<keyword evidence="9 10" id="KW-0472">Membrane</keyword>
<keyword evidence="5 10" id="KW-0812">Transmembrane</keyword>
<feature type="transmembrane region" description="Helical" evidence="10">
    <location>
        <begin position="290"/>
        <end position="312"/>
    </location>
</feature>
<sequence length="460" mass="50404">MILPEGSQESLQVKKDEGFDHQSIISRGASPGLVRGTSTSRHSQNSQVGYSGNRPPTYLEEEDHDQFYDEAYSKPQASDVSLVHNAVAPAGQSKGYYQDLEYADPYAPNPNQKAEKLSPFAKFIGGNEGKYPLEQRIENKKRGIGRQTYPFLTWIISIVLIAVFIYEEVIQTKAQGTPVSLKPTVNPMLGPSGSALIFLGARFPPCMKNVSSVPPSTLLACLNDTANPSTINCPLEQVCGFNGFDNGTPNQWFRLITPIFLHAGFIHIGLNLLCQLTVSAQVEREMGSGGFFLVYFAAGIFGNVLGANFSLVGSPSTGASGAIFGTTAIAWVDLFAHWKYQYRPVRKLIFMTIEFLIGFAIGYIPYIDNFAHLGGFLLGLLVGIVFYPVISITKRHRAIMWTCRIIAMVLAIVLYVVLIRNFYTSDPYAACPGCRYLSCWPTASNNHCQGTGLSNSSSSI</sequence>
<evidence type="ECO:0000256" key="10">
    <source>
        <dbReference type="RuleBase" id="RU362115"/>
    </source>
</evidence>
<keyword evidence="7 10" id="KW-0720">Serine protease</keyword>
<keyword evidence="14" id="KW-1185">Reference proteome</keyword>
<dbReference type="SUPFAM" id="SSF144091">
    <property type="entry name" value="Rhomboid-like"/>
    <property type="match status" value="1"/>
</dbReference>
<accession>A0ABQ8QVJ4</accession>
<evidence type="ECO:0000256" key="2">
    <source>
        <dbReference type="ARBA" id="ARBA00004141"/>
    </source>
</evidence>
<evidence type="ECO:0000259" key="12">
    <source>
        <dbReference type="Pfam" id="PF01694"/>
    </source>
</evidence>
<evidence type="ECO:0000313" key="14">
    <source>
        <dbReference type="Proteomes" id="UP001163828"/>
    </source>
</evidence>
<feature type="transmembrane region" description="Helical" evidence="10">
    <location>
        <begin position="405"/>
        <end position="423"/>
    </location>
</feature>
<dbReference type="PANTHER" id="PTHR22936">
    <property type="entry name" value="RHOMBOID-RELATED"/>
    <property type="match status" value="1"/>
</dbReference>
<dbReference type="EC" id="3.4.21.105" evidence="10"/>
<name>A0ABQ8QVJ4_9AGAR</name>
<evidence type="ECO:0000256" key="4">
    <source>
        <dbReference type="ARBA" id="ARBA00022670"/>
    </source>
</evidence>
<dbReference type="InterPro" id="IPR022764">
    <property type="entry name" value="Peptidase_S54_rhomboid_dom"/>
</dbReference>
<feature type="transmembrane region" description="Helical" evidence="10">
    <location>
        <begin position="149"/>
        <end position="166"/>
    </location>
</feature>
<evidence type="ECO:0000256" key="7">
    <source>
        <dbReference type="ARBA" id="ARBA00022825"/>
    </source>
</evidence>
<comment type="subcellular location">
    <subcellularLocation>
        <location evidence="2 10">Membrane</location>
        <topology evidence="2 10">Multi-pass membrane protein</topology>
    </subcellularLocation>
</comment>
<comment type="similarity">
    <text evidence="3 10">Belongs to the peptidase S54 family.</text>
</comment>
<evidence type="ECO:0000256" key="8">
    <source>
        <dbReference type="ARBA" id="ARBA00022989"/>
    </source>
</evidence>
<feature type="transmembrane region" description="Helical" evidence="10">
    <location>
        <begin position="318"/>
        <end position="336"/>
    </location>
</feature>
<evidence type="ECO:0000256" key="6">
    <source>
        <dbReference type="ARBA" id="ARBA00022801"/>
    </source>
</evidence>
<dbReference type="PANTHER" id="PTHR22936:SF69">
    <property type="entry name" value="RHOMBOID-LIKE PROTEIN"/>
    <property type="match status" value="1"/>
</dbReference>
<feature type="domain" description="Peptidase S54 rhomboid" evidence="12">
    <location>
        <begin position="250"/>
        <end position="387"/>
    </location>
</feature>
<reference evidence="13" key="1">
    <citation type="submission" date="2022-08" db="EMBL/GenBank/DDBJ databases">
        <authorList>
            <consortium name="DOE Joint Genome Institute"/>
            <person name="Min B."/>
            <person name="Riley R."/>
            <person name="Sierra-Patev S."/>
            <person name="Naranjo-Ortiz M."/>
            <person name="Looney B."/>
            <person name="Konkel Z."/>
            <person name="Slot J.C."/>
            <person name="Sakamoto Y."/>
            <person name="Steenwyk J.L."/>
            <person name="Rokas A."/>
            <person name="Carro J."/>
            <person name="Camarero S."/>
            <person name="Ferreira P."/>
            <person name="Molpeceres G."/>
            <person name="Ruiz-Duenas F.J."/>
            <person name="Serrano A."/>
            <person name="Henrissat B."/>
            <person name="Drula E."/>
            <person name="Hughes K.W."/>
            <person name="Mata J.L."/>
            <person name="Ishikawa N.K."/>
            <person name="Vargas-Isla R."/>
            <person name="Ushijima S."/>
            <person name="Smith C.A."/>
            <person name="Ahrendt S."/>
            <person name="Andreopoulos W."/>
            <person name="He G."/>
            <person name="Labutti K."/>
            <person name="Lipzen A."/>
            <person name="Ng V."/>
            <person name="Sandor L."/>
            <person name="Barry K."/>
            <person name="Martinez A.T."/>
            <person name="Xiao Y."/>
            <person name="Gibbons J.G."/>
            <person name="Terashima K."/>
            <person name="Hibbett D.S."/>
            <person name="Grigoriev I.V."/>
        </authorList>
    </citation>
    <scope>NUCLEOTIDE SEQUENCE</scope>
    <source>
        <strain evidence="13">TFB10827</strain>
    </source>
</reference>
<comment type="catalytic activity">
    <reaction evidence="1 10">
        <text>Cleaves type-1 transmembrane domains using a catalytic dyad composed of serine and histidine that are contributed by different transmembrane domains.</text>
        <dbReference type="EC" id="3.4.21.105"/>
    </reaction>
</comment>
<dbReference type="InterPro" id="IPR002610">
    <property type="entry name" value="Peptidase_S54_rhomboid-like"/>
</dbReference>
<feature type="region of interest" description="Disordered" evidence="11">
    <location>
        <begin position="1"/>
        <end position="62"/>
    </location>
</feature>
<gene>
    <name evidence="13" type="ORF">F5050DRAFT_1717277</name>
</gene>
<proteinExistence type="inferred from homology"/>
<dbReference type="InterPro" id="IPR035952">
    <property type="entry name" value="Rhomboid-like_sf"/>
</dbReference>
<evidence type="ECO:0000256" key="3">
    <source>
        <dbReference type="ARBA" id="ARBA00009045"/>
    </source>
</evidence>
<comment type="caution">
    <text evidence="13">The sequence shown here is derived from an EMBL/GenBank/DDBJ whole genome shotgun (WGS) entry which is preliminary data.</text>
</comment>
<dbReference type="Proteomes" id="UP001163828">
    <property type="component" value="Unassembled WGS sequence"/>
</dbReference>
<comment type="function">
    <text evidence="10">Serine protease involved in intramembrane proteolysis.</text>
</comment>
<organism evidence="13 14">
    <name type="scientific">Lentinula boryana</name>
    <dbReference type="NCBI Taxonomy" id="40481"/>
    <lineage>
        <taxon>Eukaryota</taxon>
        <taxon>Fungi</taxon>
        <taxon>Dikarya</taxon>
        <taxon>Basidiomycota</taxon>
        <taxon>Agaricomycotina</taxon>
        <taxon>Agaricomycetes</taxon>
        <taxon>Agaricomycetidae</taxon>
        <taxon>Agaricales</taxon>
        <taxon>Marasmiineae</taxon>
        <taxon>Omphalotaceae</taxon>
        <taxon>Lentinula</taxon>
    </lineage>
</organism>
<protein>
    <recommendedName>
        <fullName evidence="10">Rhomboid-type serine protease</fullName>
        <ecNumber evidence="10">3.4.21.105</ecNumber>
    </recommendedName>
</protein>
<feature type="transmembrane region" description="Helical" evidence="10">
    <location>
        <begin position="259"/>
        <end position="278"/>
    </location>
</feature>
<feature type="transmembrane region" description="Helical" evidence="10">
    <location>
        <begin position="373"/>
        <end position="393"/>
    </location>
</feature>
<keyword evidence="4 10" id="KW-0645">Protease</keyword>
<evidence type="ECO:0000256" key="1">
    <source>
        <dbReference type="ARBA" id="ARBA00000156"/>
    </source>
</evidence>